<organism evidence="3 5">
    <name type="scientific">Bursaphelenchus xylophilus</name>
    <name type="common">Pinewood nematode worm</name>
    <name type="synonym">Aphelenchoides xylophilus</name>
    <dbReference type="NCBI Taxonomy" id="6326"/>
    <lineage>
        <taxon>Eukaryota</taxon>
        <taxon>Metazoa</taxon>
        <taxon>Ecdysozoa</taxon>
        <taxon>Nematoda</taxon>
        <taxon>Chromadorea</taxon>
        <taxon>Rhabditida</taxon>
        <taxon>Tylenchina</taxon>
        <taxon>Tylenchomorpha</taxon>
        <taxon>Aphelenchoidea</taxon>
        <taxon>Aphelenchoididae</taxon>
        <taxon>Bursaphelenchus</taxon>
    </lineage>
</organism>
<dbReference type="OrthoDB" id="5872009at2759"/>
<dbReference type="AlphaFoldDB" id="A0A1I7S2N3"/>
<proteinExistence type="predicted"/>
<name>A0A1I7S2N3_BURXY</name>
<evidence type="ECO:0000313" key="4">
    <source>
        <dbReference type="Proteomes" id="UP000659654"/>
    </source>
</evidence>
<dbReference type="WBParaSite" id="BXY_0726300.1">
    <property type="protein sequence ID" value="BXY_0726300.1"/>
    <property type="gene ID" value="BXY_0726300"/>
</dbReference>
<evidence type="ECO:0000313" key="2">
    <source>
        <dbReference type="EMBL" id="CAG9121800.1"/>
    </source>
</evidence>
<evidence type="ECO:0000313" key="5">
    <source>
        <dbReference type="WBParaSite" id="BXY_0726300.1"/>
    </source>
</evidence>
<dbReference type="EMBL" id="CAJFCV020000005">
    <property type="protein sequence ID" value="CAG9121800.1"/>
    <property type="molecule type" value="Genomic_DNA"/>
</dbReference>
<accession>A0A1I7S2N3</accession>
<reference evidence="2" key="2">
    <citation type="submission" date="2020-08" db="EMBL/GenBank/DDBJ databases">
        <authorList>
            <person name="Kikuchi T."/>
        </authorList>
    </citation>
    <scope>NUCLEOTIDE SEQUENCE</scope>
    <source>
        <strain evidence="1">Ka4C1</strain>
    </source>
</reference>
<keyword evidence="4" id="KW-1185">Reference proteome</keyword>
<sequence>MATSENITLANLPVTSIASSSSTSVSSTIGLLSSTATPVPIVKPLEAITTRSATLKPTSAVRVTSLAPQNDTKPFLDIKDLVGPEIYQKLSQVYANKNLLVVDKLKELDDIFMTLNESTLAKLPTPKSFRNLDEEFQKRVRQIYYNKTIGFENKVQALQKVLESLPADKLKLVPLQADLPGLIDFDVPVLLQFNGQIETYLLRDYLNNDEFDALRRIVERKNISEVARAKLVGRLLRTAYERDAVNFPTPLSDDLPYVPEAIRKLGIHLMFSKNPFDNIESFTAVLKTLEKKNVVSKTKKRNAMLSNYNQFKDWLALSAFVRRYMA</sequence>
<dbReference type="EMBL" id="CAJFDI010000005">
    <property type="protein sequence ID" value="CAD5230744.1"/>
    <property type="molecule type" value="Genomic_DNA"/>
</dbReference>
<dbReference type="Proteomes" id="UP000095284">
    <property type="component" value="Unplaced"/>
</dbReference>
<evidence type="ECO:0000313" key="1">
    <source>
        <dbReference type="EMBL" id="CAD5230744.1"/>
    </source>
</evidence>
<dbReference type="SMR" id="A0A1I7S2N3"/>
<evidence type="ECO:0000313" key="3">
    <source>
        <dbReference type="Proteomes" id="UP000095284"/>
    </source>
</evidence>
<reference evidence="5" key="1">
    <citation type="submission" date="2016-11" db="UniProtKB">
        <authorList>
            <consortium name="WormBaseParasite"/>
        </authorList>
    </citation>
    <scope>IDENTIFICATION</scope>
</reference>
<dbReference type="Proteomes" id="UP000582659">
    <property type="component" value="Unassembled WGS sequence"/>
</dbReference>
<gene>
    <name evidence="1" type="ORF">BXYJ_LOCUS11134</name>
</gene>
<protein>
    <submittedName>
        <fullName evidence="1">(pine wood nematode) hypothetical protein</fullName>
    </submittedName>
</protein>
<dbReference type="Proteomes" id="UP000659654">
    <property type="component" value="Unassembled WGS sequence"/>
</dbReference>